<dbReference type="OrthoDB" id="9787283at2"/>
<dbReference type="AlphaFoldDB" id="A0A3D9INW7"/>
<evidence type="ECO:0000313" key="2">
    <source>
        <dbReference type="EMBL" id="RED63199.1"/>
    </source>
</evidence>
<comment type="caution">
    <text evidence="2">The sequence shown here is derived from an EMBL/GenBank/DDBJ whole genome shotgun (WGS) entry which is preliminary data.</text>
</comment>
<proteinExistence type="predicted"/>
<feature type="chain" id="PRO_5038415557" evidence="1">
    <location>
        <begin position="21"/>
        <end position="545"/>
    </location>
</feature>
<feature type="signal peptide" evidence="1">
    <location>
        <begin position="1"/>
        <end position="20"/>
    </location>
</feature>
<dbReference type="PANTHER" id="PTHR43649:SF17">
    <property type="entry name" value="ABC TRANSPORTER SOLUTE BINDING PROTEIN-SUGAR TRANSPORT"/>
    <property type="match status" value="1"/>
</dbReference>
<dbReference type="RefSeq" id="WP_115992485.1">
    <property type="nucleotide sequence ID" value="NZ_QRDY01000004.1"/>
</dbReference>
<dbReference type="PANTHER" id="PTHR43649">
    <property type="entry name" value="ARABINOSE-BINDING PROTEIN-RELATED"/>
    <property type="match status" value="1"/>
</dbReference>
<dbReference type="Pfam" id="PF13416">
    <property type="entry name" value="SBP_bac_8"/>
    <property type="match status" value="1"/>
</dbReference>
<keyword evidence="1" id="KW-0732">Signal</keyword>
<reference evidence="2 3" key="1">
    <citation type="submission" date="2018-07" db="EMBL/GenBank/DDBJ databases">
        <title>Genomic Encyclopedia of Type Strains, Phase III (KMG-III): the genomes of soil and plant-associated and newly described type strains.</title>
        <authorList>
            <person name="Whitman W."/>
        </authorList>
    </citation>
    <scope>NUCLEOTIDE SEQUENCE [LARGE SCALE GENOMIC DNA]</scope>
    <source>
        <strain evidence="2 3">CECT 8236</strain>
    </source>
</reference>
<protein>
    <submittedName>
        <fullName evidence="2">Putative aldouronate transport system substrate-binding protein</fullName>
    </submittedName>
</protein>
<dbReference type="SUPFAM" id="SSF53850">
    <property type="entry name" value="Periplasmic binding protein-like II"/>
    <property type="match status" value="1"/>
</dbReference>
<accession>A0A3D9INW7</accession>
<dbReference type="InterPro" id="IPR006059">
    <property type="entry name" value="SBP"/>
</dbReference>
<gene>
    <name evidence="2" type="ORF">DFP95_104193</name>
</gene>
<dbReference type="EMBL" id="QRDY01000004">
    <property type="protein sequence ID" value="RED63199.1"/>
    <property type="molecule type" value="Genomic_DNA"/>
</dbReference>
<name>A0A3D9INW7_9BACL</name>
<organism evidence="2 3">
    <name type="scientific">Cohnella lupini</name>
    <dbReference type="NCBI Taxonomy" id="1294267"/>
    <lineage>
        <taxon>Bacteria</taxon>
        <taxon>Bacillati</taxon>
        <taxon>Bacillota</taxon>
        <taxon>Bacilli</taxon>
        <taxon>Bacillales</taxon>
        <taxon>Paenibacillaceae</taxon>
        <taxon>Cohnella</taxon>
    </lineage>
</organism>
<dbReference type="InterPro" id="IPR050490">
    <property type="entry name" value="Bact_solute-bd_prot1"/>
</dbReference>
<keyword evidence="3" id="KW-1185">Reference proteome</keyword>
<dbReference type="Proteomes" id="UP000256869">
    <property type="component" value="Unassembled WGS sequence"/>
</dbReference>
<evidence type="ECO:0000256" key="1">
    <source>
        <dbReference type="SAM" id="SignalP"/>
    </source>
</evidence>
<sequence>MKRRWSIAITVIVFNLILAACTSSPESDAKKENAVTIKVFAQQESSLDLATNDFTKELERRFNVEFDWTTVPYEGAKEKRQISLASGKYADAYILTAYIDQFSQEDLLRYGKQGVIVPLNDLIDQYAPHIKKAMDENETLRAYSTAPDGKIYGLVSYSECYHCSYSNKMWLNTKWLEKLDLKMPATTDEFKKVLEAFKTRDPNGNGIADEIPLSGSIEDFGVRIIPFLMNGFIYDDDRKYLSLKNGKVDTVADKPEWREGLTYIKSLYDEGLIDPGAFTQNADAYWKIGENADAQILGAGAALHPAIFVDTGPGNTRGRDYNPVPPLAGPHASFAVLNNIGIDPGAKFVITDKASEEARIALIKIADYMFTPEGQAHAEVGKEGVDWRKPTDGEQALNPDVAPAFTRIPQKKWAISSNTGWSGMGHLYMPKEYRDSWTQVTDIYSPEGYERRLQEATLLYEGKEPEELFPIWSVWIDSKDADEASFLQNYIKNYIEENALEFVTGNKSLSEDWEEYVKGLKDMKISRYLEILQKAYDRSLKTNKN</sequence>
<dbReference type="Gene3D" id="3.40.190.10">
    <property type="entry name" value="Periplasmic binding protein-like II"/>
    <property type="match status" value="2"/>
</dbReference>
<dbReference type="PROSITE" id="PS51257">
    <property type="entry name" value="PROKAR_LIPOPROTEIN"/>
    <property type="match status" value="1"/>
</dbReference>
<evidence type="ECO:0000313" key="3">
    <source>
        <dbReference type="Proteomes" id="UP000256869"/>
    </source>
</evidence>